<keyword evidence="1" id="KW-0175">Coiled coil</keyword>
<proteinExistence type="predicted"/>
<feature type="compositionally biased region" description="Basic and acidic residues" evidence="2">
    <location>
        <begin position="189"/>
        <end position="199"/>
    </location>
</feature>
<feature type="coiled-coil region" evidence="1">
    <location>
        <begin position="24"/>
        <end position="51"/>
    </location>
</feature>
<evidence type="ECO:0000256" key="2">
    <source>
        <dbReference type="SAM" id="MobiDB-lite"/>
    </source>
</evidence>
<name>A0A098DIZ5_GIBZE</name>
<keyword evidence="5" id="KW-1185">Reference proteome</keyword>
<protein>
    <submittedName>
        <fullName evidence="3">Chromosome 2, complete genome</fullName>
    </submittedName>
</protein>
<dbReference type="EMBL" id="HG970333">
    <property type="protein sequence ID" value="CEF78904.1"/>
    <property type="molecule type" value="Genomic_DNA"/>
</dbReference>
<accession>A0A098DIZ5</accession>
<evidence type="ECO:0000256" key="1">
    <source>
        <dbReference type="SAM" id="Coils"/>
    </source>
</evidence>
<evidence type="ECO:0000313" key="5">
    <source>
        <dbReference type="Proteomes" id="UP000070720"/>
    </source>
</evidence>
<reference evidence="3 5" key="3">
    <citation type="journal article" date="2015" name="BMC Genomics">
        <title>The completed genome sequence of the pathogenic ascomycete fungus Fusarium graminearum.</title>
        <authorList>
            <person name="King R."/>
            <person name="Urban M."/>
            <person name="Hammond-Kosack M.C."/>
            <person name="Hassani-Pak K."/>
            <person name="Hammond-Kosack K.E."/>
        </authorList>
    </citation>
    <scope>NUCLEOTIDE SEQUENCE [LARGE SCALE GENOMIC DNA]</scope>
    <source>
        <strain evidence="5">ATCC MYA-4620 / CBS 123657 / FGSC 9075 / NRRL 31084 / PH-1</strain>
        <strain evidence="3">PH-1</strain>
    </source>
</reference>
<reference evidence="4" key="4">
    <citation type="submission" date="2017-01" db="UniProtKB">
        <authorList>
            <consortium name="EnsemblFungi"/>
        </authorList>
    </citation>
    <scope>IDENTIFICATION</scope>
    <source>
        <strain evidence="4">PH-1 / ATCC MYA-4620 / FGSC 9075 / NRRL 31084</strain>
    </source>
</reference>
<feature type="region of interest" description="Disordered" evidence="2">
    <location>
        <begin position="165"/>
        <end position="222"/>
    </location>
</feature>
<dbReference type="InParanoid" id="A0A098DIZ5"/>
<reference evidence="4 5" key="1">
    <citation type="journal article" date="2007" name="Science">
        <title>The Fusarium graminearum genome reveals a link between localized polymorphism and pathogen specialization.</title>
        <authorList>
            <person name="Cuomo C.A."/>
            <person name="Gueldener U."/>
            <person name="Xu J.-R."/>
            <person name="Trail F."/>
            <person name="Turgeon B.G."/>
            <person name="Di Pietro A."/>
            <person name="Walton J.D."/>
            <person name="Ma L.-J."/>
            <person name="Baker S.E."/>
            <person name="Rep M."/>
            <person name="Adam G."/>
            <person name="Antoniw J."/>
            <person name="Baldwin T."/>
            <person name="Calvo S.E."/>
            <person name="Chang Y.-L."/>
            <person name="DeCaprio D."/>
            <person name="Gale L.R."/>
            <person name="Gnerre S."/>
            <person name="Goswami R.S."/>
            <person name="Hammond-Kosack K."/>
            <person name="Harris L.J."/>
            <person name="Hilburn K."/>
            <person name="Kennell J.C."/>
            <person name="Kroken S."/>
            <person name="Magnuson J.K."/>
            <person name="Mannhaupt G."/>
            <person name="Mauceli E.W."/>
            <person name="Mewes H.-W."/>
            <person name="Mitterbauer R."/>
            <person name="Muehlbauer G."/>
            <person name="Muensterkoetter M."/>
            <person name="Nelson D."/>
            <person name="O'Donnell K."/>
            <person name="Ouellet T."/>
            <person name="Qi W."/>
            <person name="Quesneville H."/>
            <person name="Roncero M.I.G."/>
            <person name="Seong K.-Y."/>
            <person name="Tetko I.V."/>
            <person name="Urban M."/>
            <person name="Waalwijk C."/>
            <person name="Ward T.J."/>
            <person name="Yao J."/>
            <person name="Birren B.W."/>
            <person name="Kistler H.C."/>
        </authorList>
    </citation>
    <scope>NUCLEOTIDE SEQUENCE [LARGE SCALE GENOMIC DNA]</scope>
    <source>
        <strain evidence="5">ATCC MYA-4620 / CBS 123657 / FGSC 9075 / NRRL 31084 / PH-1</strain>
        <strain evidence="4">PH-1 / ATCC MYA-4620 / FGSC 9075 / NRRL 31084</strain>
    </source>
</reference>
<sequence length="222" mass="25210">MSLRRLREITRLLQSATTALGETADELQTRVMALEEAAHELQTRIRALSLERLPDTGYAIDGRGPDINWAERQGEHLADTTEDRSTLNVSDATDPVTSSPWLHYMRPRRPMALAPLPFPLSPNYPDYTPSFPRPIDEHFRSLTIRTPSSDSDDTGDRTVSEDWVAERAELEQAERERFQMAYDNEVLESNDKDASTREESDSDVAMEEANDLDGNKEENDTE</sequence>
<reference evidence="4 5" key="2">
    <citation type="journal article" date="2010" name="Nature">
        <title>Comparative genomics reveals mobile pathogenicity chromosomes in Fusarium.</title>
        <authorList>
            <person name="Ma L.J."/>
            <person name="van der Does H.C."/>
            <person name="Borkovich K.A."/>
            <person name="Coleman J.J."/>
            <person name="Daboussi M.J."/>
            <person name="Di Pietro A."/>
            <person name="Dufresne M."/>
            <person name="Freitag M."/>
            <person name="Grabherr M."/>
            <person name="Henrissat B."/>
            <person name="Houterman P.M."/>
            <person name="Kang S."/>
            <person name="Shim W.B."/>
            <person name="Woloshuk C."/>
            <person name="Xie X."/>
            <person name="Xu J.R."/>
            <person name="Antoniw J."/>
            <person name="Baker S.E."/>
            <person name="Bluhm B.H."/>
            <person name="Breakspear A."/>
            <person name="Brown D.W."/>
            <person name="Butchko R.A."/>
            <person name="Chapman S."/>
            <person name="Coulson R."/>
            <person name="Coutinho P.M."/>
            <person name="Danchin E.G."/>
            <person name="Diener A."/>
            <person name="Gale L.R."/>
            <person name="Gardiner D.M."/>
            <person name="Goff S."/>
            <person name="Hammond-Kosack K.E."/>
            <person name="Hilburn K."/>
            <person name="Hua-Van A."/>
            <person name="Jonkers W."/>
            <person name="Kazan K."/>
            <person name="Kodira C.D."/>
            <person name="Koehrsen M."/>
            <person name="Kumar L."/>
            <person name="Lee Y.H."/>
            <person name="Li L."/>
            <person name="Manners J.M."/>
            <person name="Miranda-Saavedra D."/>
            <person name="Mukherjee M."/>
            <person name="Park G."/>
            <person name="Park J."/>
            <person name="Park S.Y."/>
            <person name="Proctor R.H."/>
            <person name="Regev A."/>
            <person name="Ruiz-Roldan M.C."/>
            <person name="Sain D."/>
            <person name="Sakthikumar S."/>
            <person name="Sykes S."/>
            <person name="Schwartz D.C."/>
            <person name="Turgeon B.G."/>
            <person name="Wapinski I."/>
            <person name="Yoder O."/>
            <person name="Young S."/>
            <person name="Zeng Q."/>
            <person name="Zhou S."/>
            <person name="Galagan J."/>
            <person name="Cuomo C.A."/>
            <person name="Kistler H.C."/>
            <person name="Rep M."/>
        </authorList>
    </citation>
    <scope>GENOME REANNOTATION</scope>
    <source>
        <strain evidence="5">ATCC MYA-4620 / CBS 123657 / FGSC 9075 / NRRL 31084 / PH-1</strain>
        <strain evidence="4">PH-1 / ATCC MYA-4620 / FGSC 9075 / NRRL 31084</strain>
    </source>
</reference>
<gene>
    <name evidence="4" type="primary">FG03991.1</name>
    <name evidence="3" type="ORF">FGRAMPH1_01T14203</name>
</gene>
<dbReference type="AlphaFoldDB" id="A0A098DIZ5"/>
<dbReference type="VEuPathDB" id="FungiDB:FGRAMPH1_01G14203"/>
<evidence type="ECO:0000313" key="3">
    <source>
        <dbReference type="EMBL" id="CEF78904.1"/>
    </source>
</evidence>
<feature type="compositionally biased region" description="Basic and acidic residues" evidence="2">
    <location>
        <begin position="165"/>
        <end position="178"/>
    </location>
</feature>
<organism evidence="3 5">
    <name type="scientific">Gibberella zeae (strain ATCC MYA-4620 / CBS 123657 / FGSC 9075 / NRRL 31084 / PH-1)</name>
    <name type="common">Wheat head blight fungus</name>
    <name type="synonym">Fusarium graminearum</name>
    <dbReference type="NCBI Taxonomy" id="229533"/>
    <lineage>
        <taxon>Eukaryota</taxon>
        <taxon>Fungi</taxon>
        <taxon>Dikarya</taxon>
        <taxon>Ascomycota</taxon>
        <taxon>Pezizomycotina</taxon>
        <taxon>Sordariomycetes</taxon>
        <taxon>Hypocreomycetidae</taxon>
        <taxon>Hypocreales</taxon>
        <taxon>Nectriaceae</taxon>
        <taxon>Fusarium</taxon>
    </lineage>
</organism>
<feature type="compositionally biased region" description="Basic and acidic residues" evidence="2">
    <location>
        <begin position="213"/>
        <end position="222"/>
    </location>
</feature>
<dbReference type="EnsemblFungi" id="CEF78904">
    <property type="protein sequence ID" value="CEF78904"/>
    <property type="gene ID" value="FGRRES_20188"/>
</dbReference>
<accession>A0A0E0S5X9</accession>
<feature type="compositionally biased region" description="Acidic residues" evidence="2">
    <location>
        <begin position="200"/>
        <end position="211"/>
    </location>
</feature>
<dbReference type="Proteomes" id="UP000070720">
    <property type="component" value="Chromosome 2"/>
</dbReference>
<evidence type="ECO:0000313" key="4">
    <source>
        <dbReference type="EnsemblFungi" id="CEF78904"/>
    </source>
</evidence>